<dbReference type="KEGG" id="proo:MJB10_07640"/>
<dbReference type="EMBL" id="CP130319">
    <property type="protein sequence ID" value="WNR45959.1"/>
    <property type="molecule type" value="Genomic_DNA"/>
</dbReference>
<gene>
    <name evidence="2" type="ORF">MJB10_07640</name>
</gene>
<dbReference type="RefSeq" id="WP_314803158.1">
    <property type="nucleotide sequence ID" value="NZ_CP130319.1"/>
</dbReference>
<organism evidence="2 3">
    <name type="scientific">Paenibacillus roseopurpureus</name>
    <dbReference type="NCBI Taxonomy" id="2918901"/>
    <lineage>
        <taxon>Bacteria</taxon>
        <taxon>Bacillati</taxon>
        <taxon>Bacillota</taxon>
        <taxon>Bacilli</taxon>
        <taxon>Bacillales</taxon>
        <taxon>Paenibacillaceae</taxon>
        <taxon>Paenibacillus</taxon>
    </lineage>
</organism>
<dbReference type="Gene3D" id="3.20.20.100">
    <property type="entry name" value="NADP-dependent oxidoreductase domain"/>
    <property type="match status" value="1"/>
</dbReference>
<protein>
    <submittedName>
        <fullName evidence="2">Aldo/keto reductase</fullName>
    </submittedName>
</protein>
<feature type="domain" description="NADP-dependent oxidoreductase" evidence="1">
    <location>
        <begin position="4"/>
        <end position="75"/>
    </location>
</feature>
<evidence type="ECO:0000313" key="3">
    <source>
        <dbReference type="Proteomes" id="UP001304650"/>
    </source>
</evidence>
<accession>A0AA96LRN5</accession>
<evidence type="ECO:0000313" key="2">
    <source>
        <dbReference type="EMBL" id="WNR45959.1"/>
    </source>
</evidence>
<sequence length="96" mass="10791">MEHLEWLDTLQDLQREGKIREIGVSIRDYRPEDGIPIAKSGWIATEQVVYNLFEQRPAQELFPVCATHGVGIIARVIKKVTGKSQVNLAEVAYASV</sequence>
<reference evidence="2" key="1">
    <citation type="submission" date="2022-02" db="EMBL/GenBank/DDBJ databases">
        <title>Paenibacillus sp. MBLB1832 Whole Genome Shotgun Sequencing.</title>
        <authorList>
            <person name="Hwang C.Y."/>
            <person name="Cho E.-S."/>
            <person name="Seo M.-J."/>
        </authorList>
    </citation>
    <scope>NUCLEOTIDE SEQUENCE</scope>
    <source>
        <strain evidence="2">MBLB1832</strain>
    </source>
</reference>
<dbReference type="AlphaFoldDB" id="A0AA96LRN5"/>
<proteinExistence type="predicted"/>
<evidence type="ECO:0000259" key="1">
    <source>
        <dbReference type="Pfam" id="PF00248"/>
    </source>
</evidence>
<keyword evidence="3" id="KW-1185">Reference proteome</keyword>
<dbReference type="InterPro" id="IPR023210">
    <property type="entry name" value="NADP_OxRdtase_dom"/>
</dbReference>
<dbReference type="Pfam" id="PF00248">
    <property type="entry name" value="Aldo_ket_red"/>
    <property type="match status" value="1"/>
</dbReference>
<dbReference type="Proteomes" id="UP001304650">
    <property type="component" value="Chromosome"/>
</dbReference>
<dbReference type="InterPro" id="IPR036812">
    <property type="entry name" value="NAD(P)_OxRdtase_dom_sf"/>
</dbReference>
<name>A0AA96LRN5_9BACL</name>
<dbReference type="SUPFAM" id="SSF51430">
    <property type="entry name" value="NAD(P)-linked oxidoreductase"/>
    <property type="match status" value="1"/>
</dbReference>